<dbReference type="Pfam" id="PF08447">
    <property type="entry name" value="PAS_3"/>
    <property type="match status" value="1"/>
</dbReference>
<dbReference type="InterPro" id="IPR013655">
    <property type="entry name" value="PAS_fold_3"/>
</dbReference>
<dbReference type="FunFam" id="3.30.450.20:FF:000099">
    <property type="entry name" value="Sensory box sensor histidine kinase"/>
    <property type="match status" value="1"/>
</dbReference>
<dbReference type="Pfam" id="PF13185">
    <property type="entry name" value="GAF_2"/>
    <property type="match status" value="1"/>
</dbReference>
<dbReference type="InterPro" id="IPR013767">
    <property type="entry name" value="PAS_fold"/>
</dbReference>
<dbReference type="InterPro" id="IPR011712">
    <property type="entry name" value="Sig_transdc_His_kin_sub3_dim/P"/>
</dbReference>
<sequence>MNGRRALEGRGQDRRDAEIARLKREVEVLRERERAARAEAEDARKHFSELTAMSKRFAISMRAGTGERQQYRRRLASQYAVSRVLAEARDLDEAAPRIFEILGERLGWQLGVLWTVDGQAGVLRRAGIWRSSEASPGAMEEACEAIRLRRGESLPGRVWEREEPVWVEDVLEDGYFLRNGAAEEDGLHGAFAFPIKEGGFVGVFELFRREVLPPDEDLLRTAGLIGDQIGQFLERRRAEEERDLSLARERAARREASDILESINDAFFALDHERRFTYVNRKAEQFWDRTREKLLGKNIWEEFPQAVGSENYQRIEKAFWEGEAAEFETMSPVLHAWIVGRVYPSSGGISMLFHSIEERKRAEEAIRESEERYRSLAEATSSIVWTGAGDGTCTEEMPAWEEFTGQTFEEYRGFGWLDAVHPEDRPPRNAWEELAAAPAPTEVVYRMRRHDGEYRRVVSRGVPIFDESGGVREYIGTINDVEDHRRAEEALRESEERLHTVIENAPLALFATDRKGVFTLVRGQALESMGIDGGELLGLSVFDLYADEPDAMVNMRRALAGETFVADVTFASNAALRGRVLQIYYNPVHDADGEVTGMTGVATDVTERRRAERERARLTREVASERARLEVVLRQMPAGVFITDASGEVILSNKEAERVYGKRVEAIEECIQHTYSYPDGEEIPTEQYPLVRSLRHGETITGEEHLIRREDGTAVVVNVNCAPARDEEERVVAVVKSFYDVTWRKEAEEALRESEERLRTIVENAPVVLFALDREGIYTLLRGRGLEALGLDQNQLVGRSVFEVYADHTGMLKNVRRALSGEVFTAVTEVDDLILETGYTPIRDRSGALVSVIGVATDITERKKAESERDQFLAAEWRARAEAEERKRISRELHDRVAHSMGVVHQSLELYEAFKERNPEQAETRIRLARETTREALDLTRNLSRELHDVETRNGLSAALSNLLKTAVPPGLESSIHVKGDEALIPPRIREQLFLILREAVRNAVSHGGAKYLKVGVEARPEKVVGYVEDDGRGFKEAPEGDGSGRGIDSMRERAELVDGAFRLSSTQGTGTKIEASIPLNAGRIGGVESYDGGRE</sequence>
<dbReference type="InterPro" id="IPR052155">
    <property type="entry name" value="Biofilm_reg_signaling"/>
</dbReference>
<feature type="domain" description="PAS" evidence="4">
    <location>
        <begin position="494"/>
        <end position="548"/>
    </location>
</feature>
<dbReference type="InterPro" id="IPR003594">
    <property type="entry name" value="HATPase_dom"/>
</dbReference>
<feature type="domain" description="PAC" evidence="5">
    <location>
        <begin position="564"/>
        <end position="617"/>
    </location>
</feature>
<dbReference type="InterPro" id="IPR003018">
    <property type="entry name" value="GAF"/>
</dbReference>
<feature type="domain" description="PAC" evidence="5">
    <location>
        <begin position="817"/>
        <end position="871"/>
    </location>
</feature>
<dbReference type="SMART" id="SM00065">
    <property type="entry name" value="GAF"/>
    <property type="match status" value="1"/>
</dbReference>
<dbReference type="InterPro" id="IPR013656">
    <property type="entry name" value="PAS_4"/>
</dbReference>
<feature type="domain" description="PAC" evidence="5">
    <location>
        <begin position="441"/>
        <end position="493"/>
    </location>
</feature>
<dbReference type="InterPro" id="IPR035965">
    <property type="entry name" value="PAS-like_dom_sf"/>
</dbReference>
<feature type="domain" description="PAS" evidence="4">
    <location>
        <begin position="252"/>
        <end position="319"/>
    </location>
</feature>
<evidence type="ECO:0000259" key="4">
    <source>
        <dbReference type="PROSITE" id="PS50112"/>
    </source>
</evidence>
<proteinExistence type="predicted"/>
<dbReference type="InterPro" id="IPR029016">
    <property type="entry name" value="GAF-like_dom_sf"/>
</dbReference>
<dbReference type="AlphaFoldDB" id="A0A6J4QGE6"/>
<dbReference type="Pfam" id="PF08448">
    <property type="entry name" value="PAS_4"/>
    <property type="match status" value="3"/>
</dbReference>
<dbReference type="CDD" id="cd16917">
    <property type="entry name" value="HATPase_UhpB-NarQ-NarX-like"/>
    <property type="match status" value="1"/>
</dbReference>
<dbReference type="GO" id="GO:0006355">
    <property type="term" value="P:regulation of DNA-templated transcription"/>
    <property type="evidence" value="ECO:0007669"/>
    <property type="project" value="InterPro"/>
</dbReference>
<dbReference type="GO" id="GO:0000155">
    <property type="term" value="F:phosphorelay sensor kinase activity"/>
    <property type="evidence" value="ECO:0007669"/>
    <property type="project" value="InterPro"/>
</dbReference>
<feature type="domain" description="PAS" evidence="4">
    <location>
        <begin position="625"/>
        <end position="661"/>
    </location>
</feature>
<dbReference type="Gene3D" id="3.30.565.10">
    <property type="entry name" value="Histidine kinase-like ATPase, C-terminal domain"/>
    <property type="match status" value="1"/>
</dbReference>
<dbReference type="InterPro" id="IPR000700">
    <property type="entry name" value="PAS-assoc_C"/>
</dbReference>
<feature type="domain" description="PAC" evidence="5">
    <location>
        <begin position="700"/>
        <end position="753"/>
    </location>
</feature>
<dbReference type="SUPFAM" id="SSF55874">
    <property type="entry name" value="ATPase domain of HSP90 chaperone/DNA topoisomerase II/histidine kinase"/>
    <property type="match status" value="1"/>
</dbReference>
<dbReference type="Pfam" id="PF07730">
    <property type="entry name" value="HisKA_3"/>
    <property type="match status" value="1"/>
</dbReference>
<keyword evidence="1" id="KW-0418">Kinase</keyword>
<evidence type="ECO:0000256" key="2">
    <source>
        <dbReference type="SAM" id="Coils"/>
    </source>
</evidence>
<dbReference type="EMBL" id="CADCVC010000106">
    <property type="protein sequence ID" value="CAA9439988.1"/>
    <property type="molecule type" value="Genomic_DNA"/>
</dbReference>
<dbReference type="InterPro" id="IPR001610">
    <property type="entry name" value="PAC"/>
</dbReference>
<feature type="coiled-coil region" evidence="2">
    <location>
        <begin position="12"/>
        <end position="46"/>
    </location>
</feature>
<reference evidence="6" key="1">
    <citation type="submission" date="2020-02" db="EMBL/GenBank/DDBJ databases">
        <authorList>
            <person name="Meier V. D."/>
        </authorList>
    </citation>
    <scope>NUCLEOTIDE SEQUENCE</scope>
    <source>
        <strain evidence="6">AVDCRST_MAG80</strain>
    </source>
</reference>
<dbReference type="NCBIfam" id="TIGR00229">
    <property type="entry name" value="sensory_box"/>
    <property type="match status" value="5"/>
</dbReference>
<dbReference type="Pfam" id="PF02518">
    <property type="entry name" value="HATPase_c"/>
    <property type="match status" value="1"/>
</dbReference>
<evidence type="ECO:0000259" key="3">
    <source>
        <dbReference type="PROSITE" id="PS50109"/>
    </source>
</evidence>
<dbReference type="PANTHER" id="PTHR44757:SF2">
    <property type="entry name" value="BIOFILM ARCHITECTURE MAINTENANCE PROTEIN MBAA"/>
    <property type="match status" value="1"/>
</dbReference>
<dbReference type="SMART" id="SM00086">
    <property type="entry name" value="PAC"/>
    <property type="match status" value="4"/>
</dbReference>
<dbReference type="GO" id="GO:0016020">
    <property type="term" value="C:membrane"/>
    <property type="evidence" value="ECO:0007669"/>
    <property type="project" value="InterPro"/>
</dbReference>
<evidence type="ECO:0000259" key="5">
    <source>
        <dbReference type="PROSITE" id="PS50113"/>
    </source>
</evidence>
<keyword evidence="1" id="KW-0808">Transferase</keyword>
<dbReference type="PROSITE" id="PS50113">
    <property type="entry name" value="PAC"/>
    <property type="match status" value="4"/>
</dbReference>
<dbReference type="Pfam" id="PF00989">
    <property type="entry name" value="PAS"/>
    <property type="match status" value="1"/>
</dbReference>
<dbReference type="CDD" id="cd00130">
    <property type="entry name" value="PAS"/>
    <property type="match status" value="4"/>
</dbReference>
<dbReference type="SUPFAM" id="SSF55785">
    <property type="entry name" value="PYP-like sensor domain (PAS domain)"/>
    <property type="match status" value="5"/>
</dbReference>
<gene>
    <name evidence="6" type="ORF">AVDCRST_MAG80-1225</name>
</gene>
<evidence type="ECO:0000256" key="1">
    <source>
        <dbReference type="ARBA" id="ARBA00022777"/>
    </source>
</evidence>
<dbReference type="Gene3D" id="3.30.450.40">
    <property type="match status" value="1"/>
</dbReference>
<dbReference type="InterPro" id="IPR000014">
    <property type="entry name" value="PAS"/>
</dbReference>
<feature type="domain" description="Histidine kinase" evidence="3">
    <location>
        <begin position="888"/>
        <end position="1082"/>
    </location>
</feature>
<dbReference type="PROSITE" id="PS50112">
    <property type="entry name" value="PAS"/>
    <property type="match status" value="4"/>
</dbReference>
<feature type="coiled-coil region" evidence="2">
    <location>
        <begin position="608"/>
        <end position="635"/>
    </location>
</feature>
<accession>A0A6J4QGE6</accession>
<feature type="domain" description="PAS" evidence="4">
    <location>
        <begin position="754"/>
        <end position="805"/>
    </location>
</feature>
<dbReference type="Gene3D" id="3.30.450.20">
    <property type="entry name" value="PAS domain"/>
    <property type="match status" value="5"/>
</dbReference>
<dbReference type="InterPro" id="IPR005467">
    <property type="entry name" value="His_kinase_dom"/>
</dbReference>
<dbReference type="PANTHER" id="PTHR44757">
    <property type="entry name" value="DIGUANYLATE CYCLASE DGCP"/>
    <property type="match status" value="1"/>
</dbReference>
<dbReference type="Gene3D" id="1.20.5.1930">
    <property type="match status" value="1"/>
</dbReference>
<organism evidence="6">
    <name type="scientific">uncultured Rubrobacteraceae bacterium</name>
    <dbReference type="NCBI Taxonomy" id="349277"/>
    <lineage>
        <taxon>Bacteria</taxon>
        <taxon>Bacillati</taxon>
        <taxon>Actinomycetota</taxon>
        <taxon>Rubrobacteria</taxon>
        <taxon>Rubrobacterales</taxon>
        <taxon>Rubrobacteraceae</taxon>
        <taxon>environmental samples</taxon>
    </lineage>
</organism>
<evidence type="ECO:0000313" key="6">
    <source>
        <dbReference type="EMBL" id="CAA9439988.1"/>
    </source>
</evidence>
<protein>
    <submittedName>
        <fullName evidence="6">Diguanylate cyclase/phosphodiesterase (GGDEF &amp; EAL domains) with PAS/PAC sensor(S)</fullName>
    </submittedName>
</protein>
<dbReference type="SMART" id="SM00387">
    <property type="entry name" value="HATPase_c"/>
    <property type="match status" value="1"/>
</dbReference>
<keyword evidence="2" id="KW-0175">Coiled coil</keyword>
<dbReference type="PROSITE" id="PS50109">
    <property type="entry name" value="HIS_KIN"/>
    <property type="match status" value="1"/>
</dbReference>
<dbReference type="SMART" id="SM00091">
    <property type="entry name" value="PAS"/>
    <property type="match status" value="5"/>
</dbReference>
<dbReference type="SUPFAM" id="SSF55781">
    <property type="entry name" value="GAF domain-like"/>
    <property type="match status" value="1"/>
</dbReference>
<dbReference type="InterPro" id="IPR036890">
    <property type="entry name" value="HATPase_C_sf"/>
</dbReference>
<dbReference type="GO" id="GO:0046983">
    <property type="term" value="F:protein dimerization activity"/>
    <property type="evidence" value="ECO:0007669"/>
    <property type="project" value="InterPro"/>
</dbReference>
<name>A0A6J4QGE6_9ACTN</name>